<sequence length="71" mass="8079">MITDYVLIQLNGKPFNCLRGISLEDLLRYLNFEIGFVVIEYNHMIIRDGDWKSIYINSGDKIEVVTVVGGG</sequence>
<proteinExistence type="predicted"/>
<dbReference type="Gene3D" id="3.10.20.30">
    <property type="match status" value="1"/>
</dbReference>
<name>A0A3G3MGM6_9FLOR</name>
<dbReference type="SUPFAM" id="SSF54285">
    <property type="entry name" value="MoaD/ThiS"/>
    <property type="match status" value="1"/>
</dbReference>
<dbReference type="Pfam" id="PF02597">
    <property type="entry name" value="ThiS"/>
    <property type="match status" value="1"/>
</dbReference>
<dbReference type="CDD" id="cd00565">
    <property type="entry name" value="Ubl_ThiS"/>
    <property type="match status" value="1"/>
</dbReference>
<dbReference type="InterPro" id="IPR012675">
    <property type="entry name" value="Beta-grasp_dom_sf"/>
</dbReference>
<dbReference type="AlphaFoldDB" id="A0A3G3MGM6"/>
<accession>A0A3G3MGM6</accession>
<dbReference type="NCBIfam" id="TIGR01683">
    <property type="entry name" value="thiS"/>
    <property type="match status" value="1"/>
</dbReference>
<protein>
    <submittedName>
        <fullName evidence="1">Thiamine biosynthesis protein S</fullName>
    </submittedName>
</protein>
<dbReference type="GeneID" id="38463551"/>
<organism evidence="1">
    <name type="scientific">Neogoniolithon spectabile</name>
    <dbReference type="NCBI Taxonomy" id="231755"/>
    <lineage>
        <taxon>Eukaryota</taxon>
        <taxon>Rhodophyta</taxon>
        <taxon>Florideophyceae</taxon>
        <taxon>Corallinophycidae</taxon>
        <taxon>Corallinales</taxon>
        <taxon>Spongitidaceae</taxon>
        <taxon>Neogoniolithoideae</taxon>
        <taxon>Neogoniolithon</taxon>
    </lineage>
</organism>
<dbReference type="EMBL" id="MH281628">
    <property type="protein sequence ID" value="AYR05985.1"/>
    <property type="molecule type" value="Genomic_DNA"/>
</dbReference>
<dbReference type="InterPro" id="IPR010035">
    <property type="entry name" value="Thi_S"/>
</dbReference>
<dbReference type="RefSeq" id="YP_009541776.1">
    <property type="nucleotide sequence ID" value="NC_039978.1"/>
</dbReference>
<geneLocation type="plastid" evidence="1"/>
<evidence type="ECO:0000313" key="1">
    <source>
        <dbReference type="EMBL" id="AYR05985.1"/>
    </source>
</evidence>
<dbReference type="PANTHER" id="PTHR34472">
    <property type="entry name" value="SULFUR CARRIER PROTEIN THIS"/>
    <property type="match status" value="1"/>
</dbReference>
<dbReference type="InterPro" id="IPR003749">
    <property type="entry name" value="ThiS/MoaD-like"/>
</dbReference>
<gene>
    <name evidence="1" type="primary">thiS</name>
</gene>
<reference evidence="1" key="1">
    <citation type="journal article" date="2018" name="Genome Biol. Evol.">
        <title>Mitochondrial and Plastid Genomes from Coralline Red Algae Provide Insights into the Incongruent Evolutionary Histories of Organelles.</title>
        <authorList>
            <person name="Lee J."/>
            <person name="Song H.J."/>
            <person name="In Park S."/>
            <person name="Lee Y.M."/>
            <person name="Jeong S.Y."/>
            <person name="Oh Cho T."/>
            <person name="Kim J.H."/>
            <person name="Choi H.G."/>
            <person name="Choi C.G."/>
            <person name="Nelson W.A."/>
            <person name="Fredericq S."/>
            <person name="Bhattacharya D."/>
            <person name="Su Yoon H."/>
        </authorList>
    </citation>
    <scope>NUCLEOTIDE SEQUENCE</scope>
</reference>
<dbReference type="InterPro" id="IPR016155">
    <property type="entry name" value="Mopterin_synth/thiamin_S_b"/>
</dbReference>
<keyword evidence="1" id="KW-0934">Plastid</keyword>
<dbReference type="PANTHER" id="PTHR34472:SF1">
    <property type="entry name" value="SULFUR CARRIER PROTEIN THIS"/>
    <property type="match status" value="1"/>
</dbReference>